<proteinExistence type="inferred from homology"/>
<evidence type="ECO:0000256" key="10">
    <source>
        <dbReference type="ARBA" id="ARBA00047317"/>
    </source>
</evidence>
<keyword evidence="5 11" id="KW-0500">Molybdenum</keyword>
<dbReference type="GO" id="GO:0046872">
    <property type="term" value="F:metal ion binding"/>
    <property type="evidence" value="ECO:0007669"/>
    <property type="project" value="UniProtKB-UniRule"/>
</dbReference>
<dbReference type="InterPro" id="IPR005111">
    <property type="entry name" value="MoeA_C_domain_IV"/>
</dbReference>
<feature type="domain" description="MoaB/Mog" evidence="12">
    <location>
        <begin position="180"/>
        <end position="319"/>
    </location>
</feature>
<comment type="pathway">
    <text evidence="3 11">Cofactor biosynthesis; molybdopterin biosynthesis.</text>
</comment>
<evidence type="ECO:0000256" key="9">
    <source>
        <dbReference type="ARBA" id="ARBA00023150"/>
    </source>
</evidence>
<dbReference type="SUPFAM" id="SSF53218">
    <property type="entry name" value="Molybdenum cofactor biosynthesis proteins"/>
    <property type="match status" value="1"/>
</dbReference>
<name>A0A3R9YAE7_9HYPH</name>
<dbReference type="Pfam" id="PF03453">
    <property type="entry name" value="MoeA_N"/>
    <property type="match status" value="1"/>
</dbReference>
<keyword evidence="9 11" id="KW-0501">Molybdenum cofactor biosynthesis</keyword>
<evidence type="ECO:0000313" key="13">
    <source>
        <dbReference type="EMBL" id="RST87845.1"/>
    </source>
</evidence>
<dbReference type="EC" id="2.10.1.1" evidence="11"/>
<evidence type="ECO:0000256" key="4">
    <source>
        <dbReference type="ARBA" id="ARBA00010763"/>
    </source>
</evidence>
<dbReference type="NCBIfam" id="NF045515">
    <property type="entry name" value="Glp_gephyrin"/>
    <property type="match status" value="1"/>
</dbReference>
<dbReference type="RefSeq" id="WP_126698118.1">
    <property type="nucleotide sequence ID" value="NZ_RWKW01000010.1"/>
</dbReference>
<dbReference type="Gene3D" id="3.40.980.10">
    <property type="entry name" value="MoaB/Mog-like domain"/>
    <property type="match status" value="1"/>
</dbReference>
<protein>
    <recommendedName>
        <fullName evidence="11">Molybdopterin molybdenumtransferase</fullName>
        <ecNumber evidence="11">2.10.1.1</ecNumber>
    </recommendedName>
</protein>
<dbReference type="Gene3D" id="2.170.190.11">
    <property type="entry name" value="Molybdopterin biosynthesis moea protein, domain 3"/>
    <property type="match status" value="1"/>
</dbReference>
<comment type="catalytic activity">
    <reaction evidence="10">
        <text>adenylyl-molybdopterin + molybdate = Mo-molybdopterin + AMP + H(+)</text>
        <dbReference type="Rhea" id="RHEA:35047"/>
        <dbReference type="ChEBI" id="CHEBI:15378"/>
        <dbReference type="ChEBI" id="CHEBI:36264"/>
        <dbReference type="ChEBI" id="CHEBI:62727"/>
        <dbReference type="ChEBI" id="CHEBI:71302"/>
        <dbReference type="ChEBI" id="CHEBI:456215"/>
        <dbReference type="EC" id="2.10.1.1"/>
    </reaction>
</comment>
<dbReference type="SUPFAM" id="SSF63882">
    <property type="entry name" value="MoeA N-terminal region -like"/>
    <property type="match status" value="1"/>
</dbReference>
<dbReference type="GO" id="GO:0006777">
    <property type="term" value="P:Mo-molybdopterin cofactor biosynthetic process"/>
    <property type="evidence" value="ECO:0007669"/>
    <property type="project" value="UniProtKB-UniRule"/>
</dbReference>
<dbReference type="Proteomes" id="UP000278398">
    <property type="component" value="Unassembled WGS sequence"/>
</dbReference>
<evidence type="ECO:0000256" key="11">
    <source>
        <dbReference type="RuleBase" id="RU365090"/>
    </source>
</evidence>
<dbReference type="Pfam" id="PF00994">
    <property type="entry name" value="MoCF_biosynth"/>
    <property type="match status" value="1"/>
</dbReference>
<dbReference type="EMBL" id="RWKW01000010">
    <property type="protein sequence ID" value="RST87845.1"/>
    <property type="molecule type" value="Genomic_DNA"/>
</dbReference>
<keyword evidence="8 11" id="KW-0460">Magnesium</keyword>
<dbReference type="PANTHER" id="PTHR10192">
    <property type="entry name" value="MOLYBDOPTERIN BIOSYNTHESIS PROTEIN"/>
    <property type="match status" value="1"/>
</dbReference>
<evidence type="ECO:0000256" key="5">
    <source>
        <dbReference type="ARBA" id="ARBA00022505"/>
    </source>
</evidence>
<dbReference type="GO" id="GO:0005829">
    <property type="term" value="C:cytosol"/>
    <property type="evidence" value="ECO:0007669"/>
    <property type="project" value="TreeGrafter"/>
</dbReference>
<evidence type="ECO:0000256" key="8">
    <source>
        <dbReference type="ARBA" id="ARBA00022842"/>
    </source>
</evidence>
<keyword evidence="14" id="KW-1185">Reference proteome</keyword>
<dbReference type="NCBIfam" id="TIGR00177">
    <property type="entry name" value="molyb_syn"/>
    <property type="match status" value="1"/>
</dbReference>
<dbReference type="Gene3D" id="3.90.105.10">
    <property type="entry name" value="Molybdopterin biosynthesis moea protein, domain 2"/>
    <property type="match status" value="1"/>
</dbReference>
<comment type="similarity">
    <text evidence="4 11">Belongs to the MoeA family.</text>
</comment>
<evidence type="ECO:0000256" key="2">
    <source>
        <dbReference type="ARBA" id="ARBA00002901"/>
    </source>
</evidence>
<dbReference type="SMART" id="SM00852">
    <property type="entry name" value="MoCF_biosynth"/>
    <property type="match status" value="1"/>
</dbReference>
<dbReference type="Gene3D" id="2.40.340.10">
    <property type="entry name" value="MoeA, C-terminal, domain IV"/>
    <property type="match status" value="1"/>
</dbReference>
<evidence type="ECO:0000313" key="14">
    <source>
        <dbReference type="Proteomes" id="UP000278398"/>
    </source>
</evidence>
<dbReference type="InterPro" id="IPR036425">
    <property type="entry name" value="MoaB/Mog-like_dom_sf"/>
</dbReference>
<accession>A0A3R9YAE7</accession>
<evidence type="ECO:0000256" key="7">
    <source>
        <dbReference type="ARBA" id="ARBA00022723"/>
    </source>
</evidence>
<dbReference type="FunFam" id="3.40.980.10:FF:000004">
    <property type="entry name" value="Molybdopterin molybdenumtransferase"/>
    <property type="match status" value="1"/>
</dbReference>
<dbReference type="OrthoDB" id="9804758at2"/>
<dbReference type="InterPro" id="IPR036688">
    <property type="entry name" value="MoeA_C_domain_IV_sf"/>
</dbReference>
<evidence type="ECO:0000256" key="3">
    <source>
        <dbReference type="ARBA" id="ARBA00005046"/>
    </source>
</evidence>
<sequence length="403" mass="41142">MAAALLPVDDALALLLSGAAPLGSERVGIADSGGRVLASPVQALRTQPPFDASAMDGYALRARDVAAAPATLNVIGVAPAGKPFPGSVGPGQAVRIFTGAPVPDGADSVLIQENTRITSEGLVEVLEPVRMGANIRRRGLDFAEGEALLPAGRVIDATALALAAAANHAELDVVRRPLVAVLATGDELLAPGSVVGDGQIIASNTFGVALIARQAGARTLDLGIAPDDRDAISAAIDRALDVGADIIVTSGGASVGDHDLVRDVLASKGGDLDFWKIAMRPGKPLMAGTLAGRRIIGLPGNPVASLVCSHVFLKPLVAKLAGRTHSADIRTGVFGGPVAANDQRQDYMRARVVEADGQIVATPSAVQDSSMLRTLADAGALVIREPFAPAARTGDPCRLLMLR</sequence>
<evidence type="ECO:0000256" key="1">
    <source>
        <dbReference type="ARBA" id="ARBA00001946"/>
    </source>
</evidence>
<dbReference type="GO" id="GO:0061599">
    <property type="term" value="F:molybdopterin molybdotransferase activity"/>
    <property type="evidence" value="ECO:0007669"/>
    <property type="project" value="UniProtKB-UniRule"/>
</dbReference>
<dbReference type="InterPro" id="IPR005110">
    <property type="entry name" value="MoeA_linker/N"/>
</dbReference>
<dbReference type="InterPro" id="IPR001453">
    <property type="entry name" value="MoaB/Mog_dom"/>
</dbReference>
<dbReference type="InterPro" id="IPR038987">
    <property type="entry name" value="MoeA-like"/>
</dbReference>
<gene>
    <name evidence="13" type="ORF">EJC49_03730</name>
</gene>
<reference evidence="13 14" key="1">
    <citation type="submission" date="2018-12" db="EMBL/GenBank/DDBJ databases">
        <title>Mesorhizobium carbonis sp. nov., isolated from coal mine water.</title>
        <authorList>
            <person name="Xin W."/>
            <person name="Xu Z."/>
            <person name="Xiang F."/>
            <person name="Zhang J."/>
            <person name="Xi L."/>
            <person name="Liu J."/>
        </authorList>
    </citation>
    <scope>NUCLEOTIDE SEQUENCE [LARGE SCALE GENOMIC DNA]</scope>
    <source>
        <strain evidence="13 14">B2.3</strain>
    </source>
</reference>
<dbReference type="Pfam" id="PF03454">
    <property type="entry name" value="MoeA_C"/>
    <property type="match status" value="1"/>
</dbReference>
<dbReference type="FunFam" id="2.170.190.11:FF:000001">
    <property type="entry name" value="Molybdopterin molybdenumtransferase"/>
    <property type="match status" value="1"/>
</dbReference>
<dbReference type="InterPro" id="IPR036135">
    <property type="entry name" value="MoeA_linker/N_sf"/>
</dbReference>
<dbReference type="PANTHER" id="PTHR10192:SF5">
    <property type="entry name" value="GEPHYRIN"/>
    <property type="match status" value="1"/>
</dbReference>
<keyword evidence="6 11" id="KW-0808">Transferase</keyword>
<comment type="caution">
    <text evidence="13">The sequence shown here is derived from an EMBL/GenBank/DDBJ whole genome shotgun (WGS) entry which is preliminary data.</text>
</comment>
<keyword evidence="7 11" id="KW-0479">Metal-binding</keyword>
<evidence type="ECO:0000256" key="6">
    <source>
        <dbReference type="ARBA" id="ARBA00022679"/>
    </source>
</evidence>
<comment type="function">
    <text evidence="2 11">Catalyzes the insertion of molybdate into adenylated molybdopterin with the concomitant release of AMP.</text>
</comment>
<organism evidence="13 14">
    <name type="scientific">Aquibium carbonis</name>
    <dbReference type="NCBI Taxonomy" id="2495581"/>
    <lineage>
        <taxon>Bacteria</taxon>
        <taxon>Pseudomonadati</taxon>
        <taxon>Pseudomonadota</taxon>
        <taxon>Alphaproteobacteria</taxon>
        <taxon>Hyphomicrobiales</taxon>
        <taxon>Phyllobacteriaceae</taxon>
        <taxon>Aquibium</taxon>
    </lineage>
</organism>
<dbReference type="AlphaFoldDB" id="A0A3R9YAE7"/>
<dbReference type="CDD" id="cd00887">
    <property type="entry name" value="MoeA"/>
    <property type="match status" value="1"/>
</dbReference>
<evidence type="ECO:0000259" key="12">
    <source>
        <dbReference type="SMART" id="SM00852"/>
    </source>
</evidence>
<comment type="cofactor">
    <cofactor evidence="1 11">
        <name>Mg(2+)</name>
        <dbReference type="ChEBI" id="CHEBI:18420"/>
    </cofactor>
</comment>
<dbReference type="SUPFAM" id="SSF63867">
    <property type="entry name" value="MoeA C-terminal domain-like"/>
    <property type="match status" value="1"/>
</dbReference>
<dbReference type="UniPathway" id="UPA00344"/>